<feature type="transmembrane region" description="Helical" evidence="7">
    <location>
        <begin position="207"/>
        <end position="227"/>
    </location>
</feature>
<dbReference type="CDD" id="cd17321">
    <property type="entry name" value="MFS_MMR_MDR_like"/>
    <property type="match status" value="1"/>
</dbReference>
<dbReference type="SUPFAM" id="SSF103473">
    <property type="entry name" value="MFS general substrate transporter"/>
    <property type="match status" value="1"/>
</dbReference>
<evidence type="ECO:0000313" key="9">
    <source>
        <dbReference type="EMBL" id="MBP1934148.1"/>
    </source>
</evidence>
<comment type="subcellular location">
    <subcellularLocation>
        <location evidence="1">Cell membrane</location>
        <topology evidence="1">Multi-pass membrane protein</topology>
    </subcellularLocation>
</comment>
<evidence type="ECO:0000259" key="8">
    <source>
        <dbReference type="PROSITE" id="PS50850"/>
    </source>
</evidence>
<dbReference type="InterPro" id="IPR004638">
    <property type="entry name" value="EmrB-like"/>
</dbReference>
<comment type="caution">
    <text evidence="9">The sequence shown here is derived from an EMBL/GenBank/DDBJ whole genome shotgun (WGS) entry which is preliminary data.</text>
</comment>
<dbReference type="PANTHER" id="PTHR42718:SF46">
    <property type="entry name" value="BLR6921 PROTEIN"/>
    <property type="match status" value="1"/>
</dbReference>
<dbReference type="PROSITE" id="PS50850">
    <property type="entry name" value="MFS"/>
    <property type="match status" value="1"/>
</dbReference>
<reference evidence="9 10" key="1">
    <citation type="submission" date="2021-03" db="EMBL/GenBank/DDBJ databases">
        <title>Genomic Encyclopedia of Type Strains, Phase IV (KMG-IV): sequencing the most valuable type-strain genomes for metagenomic binning, comparative biology and taxonomic classification.</title>
        <authorList>
            <person name="Goeker M."/>
        </authorList>
    </citation>
    <scope>NUCLEOTIDE SEQUENCE [LARGE SCALE GENOMIC DNA]</scope>
    <source>
        <strain evidence="9 10">DSM 24738</strain>
    </source>
</reference>
<dbReference type="RefSeq" id="WP_245204017.1">
    <property type="nucleotide sequence ID" value="NZ_JAGGKT010000017.1"/>
</dbReference>
<dbReference type="Proteomes" id="UP001519343">
    <property type="component" value="Unassembled WGS sequence"/>
</dbReference>
<keyword evidence="2" id="KW-0813">Transport</keyword>
<sequence length="484" mass="52055">MIKAVRRPVNEENDHKRRWLILANVSLGTFMATLDGSIANVALPTISAEIQSPLHIVQWVLTAYLLTICATLPIIGKLSDMIGRGKVYNFGFLIFTVGSAGCGLSESLGALIAARIIQAIGASCLMSNSQAIVAETFGEKGRGRAMGITGTVVSIGSLTGPGIGGLLVGSLGWPSIFWINIPIGLIAFVAGWYILPKDKSQKEKKPFDYVGSSLFIIGMVSFLYTVSNAEYWGWSSTQTIAFGGFALLAFLVFYLWEQRTAFPMLDFSLYHIPAFAIGNIAALLSFISLFCTNVMMPFYMQNVLHYTPSLTGYTMMAYPLMMAIVAPISGWLSDSIGSSWLTTGGLFINALGFALLNTLTIDESPWIIALHLAVFGLGGGMFQSPNNSSVMGSVPKPKLGTAGGLNALVRNIGMVLGISFSVSLFSFQMNRLAGHVDINEAVTGQDQVYMLQSLHTVFWAAMGVCLVGALISSFRLKKKRGGHC</sequence>
<dbReference type="PANTHER" id="PTHR42718">
    <property type="entry name" value="MAJOR FACILITATOR SUPERFAMILY MULTIDRUG TRANSPORTER MFSC"/>
    <property type="match status" value="1"/>
</dbReference>
<feature type="transmembrane region" description="Helical" evidence="7">
    <location>
        <begin position="310"/>
        <end position="332"/>
    </location>
</feature>
<keyword evidence="5 7" id="KW-1133">Transmembrane helix</keyword>
<organism evidence="9 10">
    <name type="scientific">Ammoniphilus resinae</name>
    <dbReference type="NCBI Taxonomy" id="861532"/>
    <lineage>
        <taxon>Bacteria</taxon>
        <taxon>Bacillati</taxon>
        <taxon>Bacillota</taxon>
        <taxon>Bacilli</taxon>
        <taxon>Bacillales</taxon>
        <taxon>Paenibacillaceae</taxon>
        <taxon>Aneurinibacillus group</taxon>
        <taxon>Ammoniphilus</taxon>
    </lineage>
</organism>
<keyword evidence="3" id="KW-1003">Cell membrane</keyword>
<evidence type="ECO:0000313" key="10">
    <source>
        <dbReference type="Proteomes" id="UP001519343"/>
    </source>
</evidence>
<evidence type="ECO:0000256" key="1">
    <source>
        <dbReference type="ARBA" id="ARBA00004651"/>
    </source>
</evidence>
<evidence type="ECO:0000256" key="4">
    <source>
        <dbReference type="ARBA" id="ARBA00022692"/>
    </source>
</evidence>
<feature type="transmembrane region" description="Helical" evidence="7">
    <location>
        <begin position="339"/>
        <end position="360"/>
    </location>
</feature>
<feature type="transmembrane region" description="Helical" evidence="7">
    <location>
        <begin position="239"/>
        <end position="256"/>
    </location>
</feature>
<dbReference type="EMBL" id="JAGGKT010000017">
    <property type="protein sequence ID" value="MBP1934148.1"/>
    <property type="molecule type" value="Genomic_DNA"/>
</dbReference>
<dbReference type="Pfam" id="PF07690">
    <property type="entry name" value="MFS_1"/>
    <property type="match status" value="1"/>
</dbReference>
<keyword evidence="6 7" id="KW-0472">Membrane</keyword>
<feature type="transmembrane region" description="Helical" evidence="7">
    <location>
        <begin position="21"/>
        <end position="43"/>
    </location>
</feature>
<feature type="transmembrane region" description="Helical" evidence="7">
    <location>
        <begin position="366"/>
        <end position="386"/>
    </location>
</feature>
<dbReference type="Gene3D" id="1.20.1250.20">
    <property type="entry name" value="MFS general substrate transporter like domains"/>
    <property type="match status" value="2"/>
</dbReference>
<feature type="transmembrane region" description="Helical" evidence="7">
    <location>
        <begin position="449"/>
        <end position="471"/>
    </location>
</feature>
<name>A0ABS4GV59_9BACL</name>
<dbReference type="InterPro" id="IPR011701">
    <property type="entry name" value="MFS"/>
</dbReference>
<evidence type="ECO:0000256" key="7">
    <source>
        <dbReference type="SAM" id="Phobius"/>
    </source>
</evidence>
<evidence type="ECO:0000256" key="3">
    <source>
        <dbReference type="ARBA" id="ARBA00022475"/>
    </source>
</evidence>
<dbReference type="NCBIfam" id="TIGR00711">
    <property type="entry name" value="efflux_EmrB"/>
    <property type="match status" value="1"/>
</dbReference>
<feature type="transmembrane region" description="Helical" evidence="7">
    <location>
        <begin position="55"/>
        <end position="75"/>
    </location>
</feature>
<evidence type="ECO:0000256" key="6">
    <source>
        <dbReference type="ARBA" id="ARBA00023136"/>
    </source>
</evidence>
<evidence type="ECO:0000256" key="2">
    <source>
        <dbReference type="ARBA" id="ARBA00022448"/>
    </source>
</evidence>
<protein>
    <submittedName>
        <fullName evidence="9">EmrB/QacA subfamily drug resistance transporter</fullName>
    </submittedName>
</protein>
<feature type="transmembrane region" description="Helical" evidence="7">
    <location>
        <begin position="175"/>
        <end position="195"/>
    </location>
</feature>
<keyword evidence="10" id="KW-1185">Reference proteome</keyword>
<accession>A0ABS4GV59</accession>
<gene>
    <name evidence="9" type="ORF">J2Z37_004167</name>
</gene>
<feature type="transmembrane region" description="Helical" evidence="7">
    <location>
        <begin position="268"/>
        <end position="290"/>
    </location>
</feature>
<dbReference type="PRINTS" id="PR01036">
    <property type="entry name" value="TCRTETB"/>
</dbReference>
<feature type="transmembrane region" description="Helical" evidence="7">
    <location>
        <begin position="145"/>
        <end position="169"/>
    </location>
</feature>
<dbReference type="InterPro" id="IPR036259">
    <property type="entry name" value="MFS_trans_sf"/>
</dbReference>
<dbReference type="InterPro" id="IPR020846">
    <property type="entry name" value="MFS_dom"/>
</dbReference>
<feature type="transmembrane region" description="Helical" evidence="7">
    <location>
        <begin position="407"/>
        <end position="429"/>
    </location>
</feature>
<feature type="domain" description="Major facilitator superfamily (MFS) profile" evidence="8">
    <location>
        <begin position="21"/>
        <end position="480"/>
    </location>
</feature>
<evidence type="ECO:0000256" key="5">
    <source>
        <dbReference type="ARBA" id="ARBA00022989"/>
    </source>
</evidence>
<keyword evidence="4 7" id="KW-0812">Transmembrane</keyword>
<proteinExistence type="predicted"/>